<keyword evidence="3" id="KW-1185">Reference proteome</keyword>
<name>A0A2G2V807_CAPBA</name>
<feature type="compositionally biased region" description="Basic and acidic residues" evidence="1">
    <location>
        <begin position="103"/>
        <end position="115"/>
    </location>
</feature>
<dbReference type="InterPro" id="IPR056366">
    <property type="entry name" value="Ribosomal_eL24"/>
</dbReference>
<evidence type="ECO:0000313" key="3">
    <source>
        <dbReference type="Proteomes" id="UP000224567"/>
    </source>
</evidence>
<reference evidence="3" key="2">
    <citation type="journal article" date="2017" name="J. Anim. Genet.">
        <title>Multiple reference genome sequences of hot pepper reveal the massive evolution of plant disease resistance genes by retroduplication.</title>
        <authorList>
            <person name="Kim S."/>
            <person name="Park J."/>
            <person name="Yeom S.-I."/>
            <person name="Kim Y.-M."/>
            <person name="Seo E."/>
            <person name="Kim K.-T."/>
            <person name="Kim M.-S."/>
            <person name="Lee J.M."/>
            <person name="Cheong K."/>
            <person name="Shin H.-S."/>
            <person name="Kim S.-B."/>
            <person name="Han K."/>
            <person name="Lee J."/>
            <person name="Park M."/>
            <person name="Lee H.-A."/>
            <person name="Lee H.-Y."/>
            <person name="Lee Y."/>
            <person name="Oh S."/>
            <person name="Lee J.H."/>
            <person name="Choi E."/>
            <person name="Choi E."/>
            <person name="Lee S.E."/>
            <person name="Jeon J."/>
            <person name="Kim H."/>
            <person name="Choi G."/>
            <person name="Song H."/>
            <person name="Lee J."/>
            <person name="Lee S.-C."/>
            <person name="Kwon J.-K."/>
            <person name="Lee H.-Y."/>
            <person name="Koo N."/>
            <person name="Hong Y."/>
            <person name="Kim R.W."/>
            <person name="Kang W.-H."/>
            <person name="Huh J.H."/>
            <person name="Kang B.-C."/>
            <person name="Yang T.-J."/>
            <person name="Lee Y.-H."/>
            <person name="Bennetzen J.L."/>
            <person name="Choi D."/>
        </authorList>
    </citation>
    <scope>NUCLEOTIDE SEQUENCE [LARGE SCALE GENOMIC DNA]</scope>
    <source>
        <strain evidence="3">cv. PBC81</strain>
    </source>
</reference>
<dbReference type="PANTHER" id="PTHR10792">
    <property type="entry name" value="60S RIBOSOMAL PROTEIN L24"/>
    <property type="match status" value="1"/>
</dbReference>
<dbReference type="PANTHER" id="PTHR10792:SF8">
    <property type="entry name" value="RIBOSOME BIOGENESIS PROTEIN RLP24-RELATED"/>
    <property type="match status" value="1"/>
</dbReference>
<proteinExistence type="predicted"/>
<accession>A0A2G2V807</accession>
<dbReference type="GO" id="GO:0003735">
    <property type="term" value="F:structural constituent of ribosome"/>
    <property type="evidence" value="ECO:0007669"/>
    <property type="project" value="InterPro"/>
</dbReference>
<protein>
    <submittedName>
        <fullName evidence="2">Ribosome biogenesis protein RLP24</fullName>
    </submittedName>
</protein>
<dbReference type="AlphaFoldDB" id="A0A2G2V807"/>
<dbReference type="EMBL" id="MLFT02000151">
    <property type="protein sequence ID" value="PHT29113.1"/>
    <property type="molecule type" value="Genomic_DNA"/>
</dbReference>
<organism evidence="2 3">
    <name type="scientific">Capsicum baccatum</name>
    <name type="common">Peruvian pepper</name>
    <dbReference type="NCBI Taxonomy" id="33114"/>
    <lineage>
        <taxon>Eukaryota</taxon>
        <taxon>Viridiplantae</taxon>
        <taxon>Streptophyta</taxon>
        <taxon>Embryophyta</taxon>
        <taxon>Tracheophyta</taxon>
        <taxon>Spermatophyta</taxon>
        <taxon>Magnoliopsida</taxon>
        <taxon>eudicotyledons</taxon>
        <taxon>Gunneridae</taxon>
        <taxon>Pentapetalae</taxon>
        <taxon>asterids</taxon>
        <taxon>lamiids</taxon>
        <taxon>Solanales</taxon>
        <taxon>Solanaceae</taxon>
        <taxon>Solanoideae</taxon>
        <taxon>Capsiceae</taxon>
        <taxon>Capsicum</taxon>
    </lineage>
</organism>
<dbReference type="GO" id="GO:0042273">
    <property type="term" value="P:ribosomal large subunit biogenesis"/>
    <property type="evidence" value="ECO:0007669"/>
    <property type="project" value="TreeGrafter"/>
</dbReference>
<gene>
    <name evidence="2" type="ORF">CQW23_31285</name>
</gene>
<reference evidence="2 3" key="1">
    <citation type="journal article" date="2017" name="Genome Biol.">
        <title>New reference genome sequences of hot pepper reveal the massive evolution of plant disease-resistance genes by retroduplication.</title>
        <authorList>
            <person name="Kim S."/>
            <person name="Park J."/>
            <person name="Yeom S.I."/>
            <person name="Kim Y.M."/>
            <person name="Seo E."/>
            <person name="Kim K.T."/>
            <person name="Kim M.S."/>
            <person name="Lee J.M."/>
            <person name="Cheong K."/>
            <person name="Shin H.S."/>
            <person name="Kim S.B."/>
            <person name="Han K."/>
            <person name="Lee J."/>
            <person name="Park M."/>
            <person name="Lee H.A."/>
            <person name="Lee H.Y."/>
            <person name="Lee Y."/>
            <person name="Oh S."/>
            <person name="Lee J.H."/>
            <person name="Choi E."/>
            <person name="Choi E."/>
            <person name="Lee S.E."/>
            <person name="Jeon J."/>
            <person name="Kim H."/>
            <person name="Choi G."/>
            <person name="Song H."/>
            <person name="Lee J."/>
            <person name="Lee S.C."/>
            <person name="Kwon J.K."/>
            <person name="Lee H.Y."/>
            <person name="Koo N."/>
            <person name="Hong Y."/>
            <person name="Kim R.W."/>
            <person name="Kang W.H."/>
            <person name="Huh J.H."/>
            <person name="Kang B.C."/>
            <person name="Yang T.J."/>
            <person name="Lee Y.H."/>
            <person name="Bennetzen J.L."/>
            <person name="Choi D."/>
        </authorList>
    </citation>
    <scope>NUCLEOTIDE SEQUENCE [LARGE SCALE GENOMIC DNA]</scope>
    <source>
        <strain evidence="3">cv. PBC81</strain>
    </source>
</reference>
<comment type="caution">
    <text evidence="2">The sequence shown here is derived from an EMBL/GenBank/DDBJ whole genome shotgun (WGS) entry which is preliminary data.</text>
</comment>
<evidence type="ECO:0000313" key="2">
    <source>
        <dbReference type="EMBL" id="PHT29113.1"/>
    </source>
</evidence>
<dbReference type="Proteomes" id="UP000224567">
    <property type="component" value="Unassembled WGS sequence"/>
</dbReference>
<evidence type="ECO:0000256" key="1">
    <source>
        <dbReference type="SAM" id="MobiDB-lite"/>
    </source>
</evidence>
<sequence length="145" mass="17459">MDNLCQQKDLILEKNRKTNYFSYADRRHAYIRTAVRSAQIRSNQYRPLETKDSTIEFERKRNRLERYDRNVTENTLRAIKKIDKIRVNMEERHIAKRMKGKKNKDQREAEKELEQSIHIIKAPAAPPPIKVQVPQKQPEENRMEE</sequence>
<dbReference type="STRING" id="33114.A0A2G2V807"/>
<dbReference type="OrthoDB" id="10262490at2759"/>
<dbReference type="GO" id="GO:0005730">
    <property type="term" value="C:nucleolus"/>
    <property type="evidence" value="ECO:0007669"/>
    <property type="project" value="TreeGrafter"/>
</dbReference>
<feature type="region of interest" description="Disordered" evidence="1">
    <location>
        <begin position="96"/>
        <end position="145"/>
    </location>
</feature>